<dbReference type="InterPro" id="IPR001564">
    <property type="entry name" value="Nucleoside_diP_kinase"/>
</dbReference>
<feature type="domain" description="Nucleoside diphosphate kinase-like" evidence="11">
    <location>
        <begin position="2"/>
        <end position="138"/>
    </location>
</feature>
<sequence>MASRTFAIIKPDAVERSLTGRIISWIESEKLKVVALRRMHMTKAEAEGFYAEHKERPFFESLTGYMSSGPCCVAVLEGENAQERWRVIMGATNPKDADEGTIRKELAVGLEKNSVHGSDSADSAKREISYFFSELEIV</sequence>
<dbReference type="GO" id="GO:0006228">
    <property type="term" value="P:UTP biosynthetic process"/>
    <property type="evidence" value="ECO:0007669"/>
    <property type="project" value="InterPro"/>
</dbReference>
<evidence type="ECO:0000259" key="11">
    <source>
        <dbReference type="SMART" id="SM00562"/>
    </source>
</evidence>
<accession>A0A3B1BHR7</accession>
<gene>
    <name evidence="12" type="ORF">MNBD_NITROSPINAE04-33</name>
</gene>
<dbReference type="InterPro" id="IPR034907">
    <property type="entry name" value="NDK-like_dom"/>
</dbReference>
<dbReference type="GO" id="GO:0005524">
    <property type="term" value="F:ATP binding"/>
    <property type="evidence" value="ECO:0007669"/>
    <property type="project" value="UniProtKB-KW"/>
</dbReference>
<keyword evidence="8" id="KW-0067">ATP-binding</keyword>
<dbReference type="GO" id="GO:0046872">
    <property type="term" value="F:metal ion binding"/>
    <property type="evidence" value="ECO:0007669"/>
    <property type="project" value="UniProtKB-KW"/>
</dbReference>
<dbReference type="Gene3D" id="3.30.70.141">
    <property type="entry name" value="Nucleoside diphosphate kinase-like domain"/>
    <property type="match status" value="1"/>
</dbReference>
<organism evidence="12">
    <name type="scientific">hydrothermal vent metagenome</name>
    <dbReference type="NCBI Taxonomy" id="652676"/>
    <lineage>
        <taxon>unclassified sequences</taxon>
        <taxon>metagenomes</taxon>
        <taxon>ecological metagenomes</taxon>
    </lineage>
</organism>
<dbReference type="Pfam" id="PF00334">
    <property type="entry name" value="NDK"/>
    <property type="match status" value="1"/>
</dbReference>
<evidence type="ECO:0000256" key="10">
    <source>
        <dbReference type="ARBA" id="ARBA00023080"/>
    </source>
</evidence>
<evidence type="ECO:0000256" key="1">
    <source>
        <dbReference type="ARBA" id="ARBA00008142"/>
    </source>
</evidence>
<evidence type="ECO:0000256" key="3">
    <source>
        <dbReference type="ARBA" id="ARBA00017632"/>
    </source>
</evidence>
<keyword evidence="10" id="KW-0546">Nucleotide metabolism</keyword>
<dbReference type="SMART" id="SM00562">
    <property type="entry name" value="NDK"/>
    <property type="match status" value="1"/>
</dbReference>
<dbReference type="PANTHER" id="PTHR46161:SF3">
    <property type="entry name" value="NUCLEOSIDE DIPHOSPHATE KINASE DDB_G0292928-RELATED"/>
    <property type="match status" value="1"/>
</dbReference>
<dbReference type="CDD" id="cd04413">
    <property type="entry name" value="NDPk_I"/>
    <property type="match status" value="1"/>
</dbReference>
<evidence type="ECO:0000256" key="8">
    <source>
        <dbReference type="ARBA" id="ARBA00022840"/>
    </source>
</evidence>
<evidence type="ECO:0000256" key="2">
    <source>
        <dbReference type="ARBA" id="ARBA00012966"/>
    </source>
</evidence>
<dbReference type="SUPFAM" id="SSF54919">
    <property type="entry name" value="Nucleoside diphosphate kinase, NDK"/>
    <property type="match status" value="1"/>
</dbReference>
<dbReference type="HAMAP" id="MF_00451">
    <property type="entry name" value="NDP_kinase"/>
    <property type="match status" value="1"/>
</dbReference>
<evidence type="ECO:0000256" key="9">
    <source>
        <dbReference type="ARBA" id="ARBA00022842"/>
    </source>
</evidence>
<dbReference type="GO" id="GO:0004550">
    <property type="term" value="F:nucleoside diphosphate kinase activity"/>
    <property type="evidence" value="ECO:0007669"/>
    <property type="project" value="UniProtKB-EC"/>
</dbReference>
<evidence type="ECO:0000256" key="6">
    <source>
        <dbReference type="ARBA" id="ARBA00022741"/>
    </source>
</evidence>
<keyword evidence="4 12" id="KW-0808">Transferase</keyword>
<keyword evidence="5" id="KW-0479">Metal-binding</keyword>
<evidence type="ECO:0000256" key="4">
    <source>
        <dbReference type="ARBA" id="ARBA00022679"/>
    </source>
</evidence>
<protein>
    <recommendedName>
        <fullName evidence="3">Nucleoside diphosphate kinase</fullName>
        <ecNumber evidence="2">2.7.4.6</ecNumber>
    </recommendedName>
</protein>
<keyword evidence="9" id="KW-0460">Magnesium</keyword>
<dbReference type="GO" id="GO:0006183">
    <property type="term" value="P:GTP biosynthetic process"/>
    <property type="evidence" value="ECO:0007669"/>
    <property type="project" value="InterPro"/>
</dbReference>
<dbReference type="PROSITE" id="PS51374">
    <property type="entry name" value="NDPK_LIKE"/>
    <property type="match status" value="1"/>
</dbReference>
<dbReference type="EMBL" id="UOGA01000045">
    <property type="protein sequence ID" value="VAX15642.1"/>
    <property type="molecule type" value="Genomic_DNA"/>
</dbReference>
<dbReference type="EC" id="2.7.4.6" evidence="2"/>
<keyword evidence="6" id="KW-0547">Nucleotide-binding</keyword>
<dbReference type="AlphaFoldDB" id="A0A3B1BHR7"/>
<name>A0A3B1BHR7_9ZZZZ</name>
<evidence type="ECO:0000313" key="12">
    <source>
        <dbReference type="EMBL" id="VAX15642.1"/>
    </source>
</evidence>
<dbReference type="PRINTS" id="PR01243">
    <property type="entry name" value="NUCDPKINASE"/>
</dbReference>
<evidence type="ECO:0000256" key="7">
    <source>
        <dbReference type="ARBA" id="ARBA00022777"/>
    </source>
</evidence>
<keyword evidence="7 12" id="KW-0418">Kinase</keyword>
<comment type="similarity">
    <text evidence="1">Belongs to the NDK family.</text>
</comment>
<proteinExistence type="inferred from homology"/>
<dbReference type="InterPro" id="IPR036850">
    <property type="entry name" value="NDK-like_dom_sf"/>
</dbReference>
<dbReference type="GO" id="GO:0006241">
    <property type="term" value="P:CTP biosynthetic process"/>
    <property type="evidence" value="ECO:0007669"/>
    <property type="project" value="InterPro"/>
</dbReference>
<evidence type="ECO:0000256" key="5">
    <source>
        <dbReference type="ARBA" id="ARBA00022723"/>
    </source>
</evidence>
<dbReference type="PANTHER" id="PTHR46161">
    <property type="entry name" value="NUCLEOSIDE DIPHOSPHATE KINASE"/>
    <property type="match status" value="1"/>
</dbReference>
<dbReference type="FunFam" id="3.30.70.141:FF:000003">
    <property type="entry name" value="Nucleoside diphosphate kinase"/>
    <property type="match status" value="1"/>
</dbReference>
<dbReference type="NCBIfam" id="NF001908">
    <property type="entry name" value="PRK00668.1"/>
    <property type="match status" value="1"/>
</dbReference>
<reference evidence="12" key="1">
    <citation type="submission" date="2018-06" db="EMBL/GenBank/DDBJ databases">
        <authorList>
            <person name="Zhirakovskaya E."/>
        </authorList>
    </citation>
    <scope>NUCLEOTIDE SEQUENCE</scope>
</reference>